<feature type="compositionally biased region" description="Basic and acidic residues" evidence="1">
    <location>
        <begin position="888"/>
        <end position="907"/>
    </location>
</feature>
<protein>
    <recommendedName>
        <fullName evidence="2">Retrovirus-related Pol polyprotein from transposon TNT 1-94-like beta-barrel domain-containing protein</fullName>
    </recommendedName>
</protein>
<dbReference type="InterPro" id="IPR054722">
    <property type="entry name" value="PolX-like_BBD"/>
</dbReference>
<evidence type="ECO:0000256" key="1">
    <source>
        <dbReference type="SAM" id="MobiDB-lite"/>
    </source>
</evidence>
<sequence length="907" mass="102681">MIFHENKAIGLKNFLSEESSGVKAKHVMMDVLLKNGCFVIPDSDELEELKRLTGFDLVVNERTTATAITEDTWGFKHTKACFRDEIIPFIKDLKDIFNNFNQYLVEELADVQKVFYQMNRTCPSINNFDPQLVAITPRKKDKKVSGSQPSGNTGLIRIQQHQNSKKHDNSNYVCINGGDYECMSSDNLCVSNSMNDVKFCAKPKKSNSKMRKSKKDIWKPTGKVFTKIGYIWRPTGQTFTIIGNVCPLTRIATTNEVPSRKPIVLESESPKPMVKLGVQIVLWYLDSSCSKHITRDRSQLTNFISKFLGTVKFGNDQVAKIMGYGDYQIGNVTHCKDTSDCKLLKQNGVVELKTNSFAIEAARTMLIYAKALCFFGPKRLHNRLPKIRSISEWDLLFQPMFDESLNPPPYVDLQAPEVFAPIPEVVAPEHAVSTGSPSSTTVTDNLTLKSAHLGNDPYFGILIPEVTSDHSSSSDDHPLENIIGDFDRPVSTRLQIHEQALFCYYDAFLTSVEPKNYKDALTQACWIELCRGNFMNLKRLESLGNLGRGLCSNRQWICGSGQTLTRCTKLKKALYGLKLLPRARRKGTTTDYKFMSMTLSMIASTPELLDTPWWEKSKTGIEDKMEAVDPCTIVAFADADILVVKIHAVVAHLKYTTFSNNVLHSRSKHIDIRFNYIKELLKLIFILGKEVECTLRVLGQRKDQIAKPLERTEVNEEPWKKFVGGRLFNTTAGNPVKKILLKLNLSDHRLFKDGGGDAFLTEEIRATDDFKEYETVFVGVDVPMNQPQPVVSTQGMHRSTPRAHRTPTLTASPQGKKRKQNVGESIQEKLDEEESEKMVEGDKDEESYASEFADSMINDDVDDFGTKIEPECHKKHSKIINDDDDQIEKEKNNVEIEKEKKDEEIEK</sequence>
<evidence type="ECO:0000313" key="3">
    <source>
        <dbReference type="EMBL" id="GJS93131.1"/>
    </source>
</evidence>
<evidence type="ECO:0000313" key="4">
    <source>
        <dbReference type="Proteomes" id="UP001151760"/>
    </source>
</evidence>
<comment type="caution">
    <text evidence="3">The sequence shown here is derived from an EMBL/GenBank/DDBJ whole genome shotgun (WGS) entry which is preliminary data.</text>
</comment>
<keyword evidence="4" id="KW-1185">Reference proteome</keyword>
<evidence type="ECO:0000259" key="2">
    <source>
        <dbReference type="Pfam" id="PF22936"/>
    </source>
</evidence>
<dbReference type="EMBL" id="BQNB010011633">
    <property type="protein sequence ID" value="GJS93131.1"/>
    <property type="molecule type" value="Genomic_DNA"/>
</dbReference>
<feature type="compositionally biased region" description="Polar residues" evidence="1">
    <location>
        <begin position="786"/>
        <end position="797"/>
    </location>
</feature>
<feature type="domain" description="Retrovirus-related Pol polyprotein from transposon TNT 1-94-like beta-barrel" evidence="2">
    <location>
        <begin position="283"/>
        <end position="331"/>
    </location>
</feature>
<gene>
    <name evidence="3" type="ORF">Tco_0800099</name>
</gene>
<accession>A0ABQ4ZUI1</accession>
<reference evidence="3" key="2">
    <citation type="submission" date="2022-01" db="EMBL/GenBank/DDBJ databases">
        <authorList>
            <person name="Yamashiro T."/>
            <person name="Shiraishi A."/>
            <person name="Satake H."/>
            <person name="Nakayama K."/>
        </authorList>
    </citation>
    <scope>NUCLEOTIDE SEQUENCE</scope>
</reference>
<reference evidence="3" key="1">
    <citation type="journal article" date="2022" name="Int. J. Mol. Sci.">
        <title>Draft Genome of Tanacetum Coccineum: Genomic Comparison of Closely Related Tanacetum-Family Plants.</title>
        <authorList>
            <person name="Yamashiro T."/>
            <person name="Shiraishi A."/>
            <person name="Nakayama K."/>
            <person name="Satake H."/>
        </authorList>
    </citation>
    <scope>NUCLEOTIDE SEQUENCE</scope>
</reference>
<name>A0ABQ4ZUI1_9ASTR</name>
<dbReference type="Proteomes" id="UP001151760">
    <property type="component" value="Unassembled WGS sequence"/>
</dbReference>
<dbReference type="Pfam" id="PF22936">
    <property type="entry name" value="Pol_BBD"/>
    <property type="match status" value="1"/>
</dbReference>
<feature type="region of interest" description="Disordered" evidence="1">
    <location>
        <begin position="786"/>
        <end position="907"/>
    </location>
</feature>
<organism evidence="3 4">
    <name type="scientific">Tanacetum coccineum</name>
    <dbReference type="NCBI Taxonomy" id="301880"/>
    <lineage>
        <taxon>Eukaryota</taxon>
        <taxon>Viridiplantae</taxon>
        <taxon>Streptophyta</taxon>
        <taxon>Embryophyta</taxon>
        <taxon>Tracheophyta</taxon>
        <taxon>Spermatophyta</taxon>
        <taxon>Magnoliopsida</taxon>
        <taxon>eudicotyledons</taxon>
        <taxon>Gunneridae</taxon>
        <taxon>Pentapetalae</taxon>
        <taxon>asterids</taxon>
        <taxon>campanulids</taxon>
        <taxon>Asterales</taxon>
        <taxon>Asteraceae</taxon>
        <taxon>Asteroideae</taxon>
        <taxon>Anthemideae</taxon>
        <taxon>Anthemidinae</taxon>
        <taxon>Tanacetum</taxon>
    </lineage>
</organism>
<proteinExistence type="predicted"/>